<dbReference type="PANTHER" id="PTHR43214">
    <property type="entry name" value="TWO-COMPONENT RESPONSE REGULATOR"/>
    <property type="match status" value="1"/>
</dbReference>
<gene>
    <name evidence="8" type="ORF">KCQ71_17260</name>
</gene>
<sequence length="220" mass="23410">MPRPHRVLLVDDDALVRTGLRLILDSAADIEVVGEAGDGDEVVQAVQAHAPDVVLMDLRMTRMDGIAATAAARALPNPPHVIVLTTWDVDDAVLRSLAAGAAGFLLKSAPPMDIIRAVRDVMAGDAVLSPRSTRQVLDHLARDIGGAERRRATDAMSSLSERERDVAIAVGHGHSNVQIARQLYVSEATVKSHLSAAQTKLGARNRVDVAVLAERAGLLH</sequence>
<protein>
    <submittedName>
        <fullName evidence="8">Response regulator transcription factor</fullName>
    </submittedName>
</protein>
<evidence type="ECO:0000313" key="9">
    <source>
        <dbReference type="Proteomes" id="UP000826651"/>
    </source>
</evidence>
<dbReference type="CDD" id="cd17535">
    <property type="entry name" value="REC_NarL-like"/>
    <property type="match status" value="1"/>
</dbReference>
<dbReference type="InterPro" id="IPR039420">
    <property type="entry name" value="WalR-like"/>
</dbReference>
<dbReference type="SMART" id="SM00448">
    <property type="entry name" value="REC"/>
    <property type="match status" value="1"/>
</dbReference>
<keyword evidence="3" id="KW-0238">DNA-binding</keyword>
<dbReference type="PRINTS" id="PR00038">
    <property type="entry name" value="HTHLUXR"/>
</dbReference>
<feature type="modified residue" description="4-aspartylphosphate" evidence="5">
    <location>
        <position position="57"/>
    </location>
</feature>
<evidence type="ECO:0000256" key="4">
    <source>
        <dbReference type="ARBA" id="ARBA00023163"/>
    </source>
</evidence>
<name>A0ABS7SC35_9MICO</name>
<dbReference type="PROSITE" id="PS00622">
    <property type="entry name" value="HTH_LUXR_1"/>
    <property type="match status" value="1"/>
</dbReference>
<dbReference type="InterPro" id="IPR016032">
    <property type="entry name" value="Sig_transdc_resp-reg_C-effctor"/>
</dbReference>
<keyword evidence="2" id="KW-0805">Transcription regulation</keyword>
<evidence type="ECO:0000256" key="2">
    <source>
        <dbReference type="ARBA" id="ARBA00023015"/>
    </source>
</evidence>
<evidence type="ECO:0000256" key="5">
    <source>
        <dbReference type="PROSITE-ProRule" id="PRU00169"/>
    </source>
</evidence>
<dbReference type="InterPro" id="IPR011006">
    <property type="entry name" value="CheY-like_superfamily"/>
</dbReference>
<keyword evidence="4" id="KW-0804">Transcription</keyword>
<dbReference type="InterPro" id="IPR001789">
    <property type="entry name" value="Sig_transdc_resp-reg_receiver"/>
</dbReference>
<dbReference type="SUPFAM" id="SSF46894">
    <property type="entry name" value="C-terminal effector domain of the bipartite response regulators"/>
    <property type="match status" value="1"/>
</dbReference>
<proteinExistence type="predicted"/>
<evidence type="ECO:0000256" key="1">
    <source>
        <dbReference type="ARBA" id="ARBA00022553"/>
    </source>
</evidence>
<dbReference type="InterPro" id="IPR000792">
    <property type="entry name" value="Tscrpt_reg_LuxR_C"/>
</dbReference>
<dbReference type="EMBL" id="JAGSHT010000016">
    <property type="protein sequence ID" value="MBZ2197912.1"/>
    <property type="molecule type" value="Genomic_DNA"/>
</dbReference>
<evidence type="ECO:0000259" key="7">
    <source>
        <dbReference type="PROSITE" id="PS50110"/>
    </source>
</evidence>
<evidence type="ECO:0000256" key="3">
    <source>
        <dbReference type="ARBA" id="ARBA00023125"/>
    </source>
</evidence>
<dbReference type="Pfam" id="PF00072">
    <property type="entry name" value="Response_reg"/>
    <property type="match status" value="1"/>
</dbReference>
<dbReference type="SUPFAM" id="SSF52172">
    <property type="entry name" value="CheY-like"/>
    <property type="match status" value="1"/>
</dbReference>
<dbReference type="RefSeq" id="WP_223408189.1">
    <property type="nucleotide sequence ID" value="NZ_JAGSHT010000016.1"/>
</dbReference>
<evidence type="ECO:0000313" key="8">
    <source>
        <dbReference type="EMBL" id="MBZ2197912.1"/>
    </source>
</evidence>
<feature type="domain" description="HTH luxR-type" evidence="6">
    <location>
        <begin position="152"/>
        <end position="217"/>
    </location>
</feature>
<keyword evidence="1 5" id="KW-0597">Phosphoprotein</keyword>
<dbReference type="SMART" id="SM00421">
    <property type="entry name" value="HTH_LUXR"/>
    <property type="match status" value="1"/>
</dbReference>
<dbReference type="PANTHER" id="PTHR43214:SF24">
    <property type="entry name" value="TRANSCRIPTIONAL REGULATORY PROTEIN NARL-RELATED"/>
    <property type="match status" value="1"/>
</dbReference>
<comment type="caution">
    <text evidence="8">The sequence shown here is derived from an EMBL/GenBank/DDBJ whole genome shotgun (WGS) entry which is preliminary data.</text>
</comment>
<organism evidence="8 9">
    <name type="scientific">Occultella gossypii</name>
    <dbReference type="NCBI Taxonomy" id="2800820"/>
    <lineage>
        <taxon>Bacteria</taxon>
        <taxon>Bacillati</taxon>
        <taxon>Actinomycetota</taxon>
        <taxon>Actinomycetes</taxon>
        <taxon>Micrococcales</taxon>
        <taxon>Ruaniaceae</taxon>
        <taxon>Occultella</taxon>
    </lineage>
</organism>
<evidence type="ECO:0000259" key="6">
    <source>
        <dbReference type="PROSITE" id="PS50043"/>
    </source>
</evidence>
<dbReference type="CDD" id="cd06170">
    <property type="entry name" value="LuxR_C_like"/>
    <property type="match status" value="1"/>
</dbReference>
<dbReference type="Proteomes" id="UP000826651">
    <property type="component" value="Unassembled WGS sequence"/>
</dbReference>
<feature type="domain" description="Response regulatory" evidence="7">
    <location>
        <begin position="6"/>
        <end position="122"/>
    </location>
</feature>
<dbReference type="PROSITE" id="PS50110">
    <property type="entry name" value="RESPONSE_REGULATORY"/>
    <property type="match status" value="1"/>
</dbReference>
<dbReference type="Pfam" id="PF00196">
    <property type="entry name" value="GerE"/>
    <property type="match status" value="1"/>
</dbReference>
<reference evidence="8 9" key="1">
    <citation type="submission" date="2021-04" db="EMBL/GenBank/DDBJ databases">
        <title>Ruania sp. nov., isolated from sandy soil of mangrove forest.</title>
        <authorList>
            <person name="Ge X."/>
            <person name="Huang R."/>
            <person name="Liu W."/>
        </authorList>
    </citation>
    <scope>NUCLEOTIDE SEQUENCE [LARGE SCALE GENOMIC DNA]</scope>
    <source>
        <strain evidence="8 9">N2-46</strain>
    </source>
</reference>
<dbReference type="InterPro" id="IPR058245">
    <property type="entry name" value="NreC/VraR/RcsB-like_REC"/>
</dbReference>
<dbReference type="PROSITE" id="PS50043">
    <property type="entry name" value="HTH_LUXR_2"/>
    <property type="match status" value="1"/>
</dbReference>
<dbReference type="Gene3D" id="3.40.50.2300">
    <property type="match status" value="1"/>
</dbReference>
<keyword evidence="9" id="KW-1185">Reference proteome</keyword>
<accession>A0ABS7SC35</accession>